<dbReference type="CDD" id="cd00028">
    <property type="entry name" value="B_lectin"/>
    <property type="match status" value="1"/>
</dbReference>
<dbReference type="InterPro" id="IPR003609">
    <property type="entry name" value="Pan_app"/>
</dbReference>
<evidence type="ECO:0000256" key="10">
    <source>
        <dbReference type="ARBA" id="ARBA00023136"/>
    </source>
</evidence>
<dbReference type="SMART" id="SM00108">
    <property type="entry name" value="B_lectin"/>
    <property type="match status" value="1"/>
</dbReference>
<dbReference type="Gene3D" id="2.90.10.10">
    <property type="entry name" value="Bulb-type lectin domain"/>
    <property type="match status" value="1"/>
</dbReference>
<dbReference type="PANTHER" id="PTHR32444">
    <property type="entry name" value="BULB-TYPE LECTIN DOMAIN-CONTAINING PROTEIN"/>
    <property type="match status" value="1"/>
</dbReference>
<reference evidence="18 19" key="1">
    <citation type="journal article" date="2009" name="Nat. Genet.">
        <title>The genome of the cucumber, Cucumis sativus L.</title>
        <authorList>
            <person name="Huang S."/>
            <person name="Li R."/>
            <person name="Zhang Z."/>
            <person name="Li L."/>
            <person name="Gu X."/>
            <person name="Fan W."/>
            <person name="Lucas W.J."/>
            <person name="Wang X."/>
            <person name="Xie B."/>
            <person name="Ni P."/>
            <person name="Ren Y."/>
            <person name="Zhu H."/>
            <person name="Li J."/>
            <person name="Lin K."/>
            <person name="Jin W."/>
            <person name="Fei Z."/>
            <person name="Li G."/>
            <person name="Staub J."/>
            <person name="Kilian A."/>
            <person name="van der Vossen E.A."/>
            <person name="Wu Y."/>
            <person name="Guo J."/>
            <person name="He J."/>
            <person name="Jia Z."/>
            <person name="Ren Y."/>
            <person name="Tian G."/>
            <person name="Lu Y."/>
            <person name="Ruan J."/>
            <person name="Qian W."/>
            <person name="Wang M."/>
            <person name="Huang Q."/>
            <person name="Li B."/>
            <person name="Xuan Z."/>
            <person name="Cao J."/>
            <person name="Asan"/>
            <person name="Wu Z."/>
            <person name="Zhang J."/>
            <person name="Cai Q."/>
            <person name="Bai Y."/>
            <person name="Zhao B."/>
            <person name="Han Y."/>
            <person name="Li Y."/>
            <person name="Li X."/>
            <person name="Wang S."/>
            <person name="Shi Q."/>
            <person name="Liu S."/>
            <person name="Cho W.K."/>
            <person name="Kim J.Y."/>
            <person name="Xu Y."/>
            <person name="Heller-Uszynska K."/>
            <person name="Miao H."/>
            <person name="Cheng Z."/>
            <person name="Zhang S."/>
            <person name="Wu J."/>
            <person name="Yang Y."/>
            <person name="Kang H."/>
            <person name="Li M."/>
            <person name="Liang H."/>
            <person name="Ren X."/>
            <person name="Shi Z."/>
            <person name="Wen M."/>
            <person name="Jian M."/>
            <person name="Yang H."/>
            <person name="Zhang G."/>
            <person name="Yang Z."/>
            <person name="Chen R."/>
            <person name="Liu S."/>
            <person name="Li J."/>
            <person name="Ma L."/>
            <person name="Liu H."/>
            <person name="Zhou Y."/>
            <person name="Zhao J."/>
            <person name="Fang X."/>
            <person name="Li G."/>
            <person name="Fang L."/>
            <person name="Li Y."/>
            <person name="Liu D."/>
            <person name="Zheng H."/>
            <person name="Zhang Y."/>
            <person name="Qin N."/>
            <person name="Li Z."/>
            <person name="Yang G."/>
            <person name="Yang S."/>
            <person name="Bolund L."/>
            <person name="Kristiansen K."/>
            <person name="Zheng H."/>
            <person name="Li S."/>
            <person name="Zhang X."/>
            <person name="Yang H."/>
            <person name="Wang J."/>
            <person name="Sun R."/>
            <person name="Zhang B."/>
            <person name="Jiang S."/>
            <person name="Wang J."/>
            <person name="Du Y."/>
            <person name="Li S."/>
        </authorList>
    </citation>
    <scope>NUCLEOTIDE SEQUENCE [LARGE SCALE GENOMIC DNA]</scope>
    <source>
        <strain evidence="19">cv. 9930</strain>
    </source>
</reference>
<dbReference type="SUPFAM" id="SSF51110">
    <property type="entry name" value="alpha-D-mannose-specific plant lectins"/>
    <property type="match status" value="1"/>
</dbReference>
<comment type="catalytic activity">
    <reaction evidence="13">
        <text>L-threonyl-[protein] + ATP = O-phospho-L-threonyl-[protein] + ADP + H(+)</text>
        <dbReference type="Rhea" id="RHEA:46608"/>
        <dbReference type="Rhea" id="RHEA-COMP:11060"/>
        <dbReference type="Rhea" id="RHEA-COMP:11605"/>
        <dbReference type="ChEBI" id="CHEBI:15378"/>
        <dbReference type="ChEBI" id="CHEBI:30013"/>
        <dbReference type="ChEBI" id="CHEBI:30616"/>
        <dbReference type="ChEBI" id="CHEBI:61977"/>
        <dbReference type="ChEBI" id="CHEBI:456216"/>
        <dbReference type="EC" id="2.7.11.1"/>
    </reaction>
</comment>
<dbReference type="PANTHER" id="PTHR32444:SF63">
    <property type="entry name" value="G-TYPE LECTIN S-RECEPTOR-LIKE SERINE_THREONINE-PROTEIN KINASE RKS1"/>
    <property type="match status" value="1"/>
</dbReference>
<evidence type="ECO:0000313" key="18">
    <source>
        <dbReference type="EMBL" id="KGN64596.1"/>
    </source>
</evidence>
<keyword evidence="5 15" id="KW-0732">Signal</keyword>
<protein>
    <recommendedName>
        <fullName evidence="13">Receptor-like serine/threonine-protein kinase</fullName>
        <ecNumber evidence="13">2.7.11.1</ecNumber>
    </recommendedName>
</protein>
<feature type="chain" id="PRO_5001966524" description="Receptor-like serine/threonine-protein kinase" evidence="15">
    <location>
        <begin position="29"/>
        <end position="704"/>
    </location>
</feature>
<evidence type="ECO:0000256" key="9">
    <source>
        <dbReference type="ARBA" id="ARBA00022989"/>
    </source>
</evidence>
<dbReference type="InterPro" id="IPR021820">
    <property type="entry name" value="S-locus_recpt_kinase_C"/>
</dbReference>
<evidence type="ECO:0000256" key="8">
    <source>
        <dbReference type="ARBA" id="ARBA00022840"/>
    </source>
</evidence>
<evidence type="ECO:0000256" key="3">
    <source>
        <dbReference type="ARBA" id="ARBA00022679"/>
    </source>
</evidence>
<keyword evidence="3 13" id="KW-0808">Transferase</keyword>
<dbReference type="Pfam" id="PF11883">
    <property type="entry name" value="DUF3403"/>
    <property type="match status" value="1"/>
</dbReference>
<organism evidence="18 19">
    <name type="scientific">Cucumis sativus</name>
    <name type="common">Cucumber</name>
    <dbReference type="NCBI Taxonomy" id="3659"/>
    <lineage>
        <taxon>Eukaryota</taxon>
        <taxon>Viridiplantae</taxon>
        <taxon>Streptophyta</taxon>
        <taxon>Embryophyta</taxon>
        <taxon>Tracheophyta</taxon>
        <taxon>Spermatophyta</taxon>
        <taxon>Magnoliopsida</taxon>
        <taxon>eudicotyledons</taxon>
        <taxon>Gunneridae</taxon>
        <taxon>Pentapetalae</taxon>
        <taxon>rosids</taxon>
        <taxon>fabids</taxon>
        <taxon>Cucurbitales</taxon>
        <taxon>Cucurbitaceae</taxon>
        <taxon>Benincaseae</taxon>
        <taxon>Cucumis</taxon>
    </lineage>
</organism>
<dbReference type="CDD" id="cd01098">
    <property type="entry name" value="PAN_AP_plant"/>
    <property type="match status" value="1"/>
</dbReference>
<dbReference type="GO" id="GO:0005524">
    <property type="term" value="F:ATP binding"/>
    <property type="evidence" value="ECO:0007669"/>
    <property type="project" value="UniProtKB-KW"/>
</dbReference>
<keyword evidence="6 13" id="KW-0547">Nucleotide-binding</keyword>
<keyword evidence="11" id="KW-1015">Disulfide bond</keyword>
<dbReference type="Pfam" id="PF01453">
    <property type="entry name" value="B_lectin"/>
    <property type="match status" value="1"/>
</dbReference>
<dbReference type="EMBL" id="CM002922">
    <property type="protein sequence ID" value="KGN64596.1"/>
    <property type="molecule type" value="Genomic_DNA"/>
</dbReference>
<evidence type="ECO:0000256" key="4">
    <source>
        <dbReference type="ARBA" id="ARBA00022692"/>
    </source>
</evidence>
<dbReference type="InterPro" id="IPR036426">
    <property type="entry name" value="Bulb-type_lectin_dom_sf"/>
</dbReference>
<dbReference type="GO" id="GO:0106310">
    <property type="term" value="F:protein serine kinase activity"/>
    <property type="evidence" value="ECO:0007669"/>
    <property type="project" value="RHEA"/>
</dbReference>
<name>A0A0A0LX86_CUCSA</name>
<keyword evidence="12" id="KW-0325">Glycoprotein</keyword>
<evidence type="ECO:0000256" key="7">
    <source>
        <dbReference type="ARBA" id="ARBA00022777"/>
    </source>
</evidence>
<dbReference type="GO" id="GO:0004674">
    <property type="term" value="F:protein serine/threonine kinase activity"/>
    <property type="evidence" value="ECO:0007669"/>
    <property type="project" value="UniProtKB-KW"/>
</dbReference>
<keyword evidence="10 14" id="KW-0472">Membrane</keyword>
<proteinExistence type="inferred from homology"/>
<dbReference type="Proteomes" id="UP000029981">
    <property type="component" value="Chromosome 1"/>
</dbReference>
<sequence length="704" mass="79676">MNPLPPKRAVFLISLFLLIFVGSYFSDGLQINSNHSTIPIIKDGDHSVSSNKNFVLGFFSLNNSTTTRYVGIWYNQIPQQTIVWVANRNQPLNDTSGTFALDSHGNVIVFSPTQTISLWSTNTTIQSKDDVLFELQNTGNLALIERKTQKVIWQSFDYPSHVLLPYMKLGLNRRTGFSWFLTSWKAQDDPGTGSFSVRINLTGYPQLILYNGSFPRWRGGPWTGKRWSGVPEMTRAFAINTSYVDNSEEIFITNGLMDDTFLMRMTLDESGLVHRTIWNQQEKTSTEVWSAPDEFCDSYNRCGLNSNCDPYNVEQFQCTCLPGFEPWSNQSWFFRNPLGGCIRKRLNTTCRSGEGFVKVVYVKVPDTSTALVDESMSLKSCEQACLSNCNCTAYTSANEMTGTGCMMWHGDLVDTRTYVNTGQDLYVRVDAIELAEYAKRKSKRYPTKKVIAIVVGSFVALVLLVTLLIYLWGTTRKKKERLRCLNLNLRESPNSEFDESRTGSDFPVFDLLTIAEATDHFSINNKLGEGCKKQMISGNILLDADLNPKIADFGMARIFGQDQIQANTNRIERYYLNLFLLLKKLITGKRNNYDFTYLNLVGHVWELWKLDNAMEIVDSSLEESSCGYEIMRCLQIGLLCVQEDPTDRPTMSTVTFMLENEVEVPSPKKPAFILKKRYNSGDSSTNTEGTNSVNGLTISIVSAR</sequence>
<reference evidence="18 19" key="4">
    <citation type="journal article" date="2011" name="BMC Genomics">
        <title>RNA-Seq improves annotation of protein-coding genes in the cucumber genome.</title>
        <authorList>
            <person name="Li Z."/>
            <person name="Zhang Z."/>
            <person name="Yan P."/>
            <person name="Huang S."/>
            <person name="Fei Z."/>
            <person name="Lin K."/>
        </authorList>
    </citation>
    <scope>NUCLEOTIDE SEQUENCE [LARGE SCALE GENOMIC DNA]</scope>
    <source>
        <strain evidence="19">cv. 9930</strain>
    </source>
</reference>
<dbReference type="CDD" id="cd00054">
    <property type="entry name" value="EGF_CA"/>
    <property type="match status" value="1"/>
</dbReference>
<evidence type="ECO:0000256" key="13">
    <source>
        <dbReference type="PIRNR" id="PIRNR000641"/>
    </source>
</evidence>
<dbReference type="InterPro" id="IPR024171">
    <property type="entry name" value="SRK-like_kinase"/>
</dbReference>
<dbReference type="eggNOG" id="ENOG502QUDG">
    <property type="taxonomic scope" value="Eukaryota"/>
</dbReference>
<evidence type="ECO:0000259" key="17">
    <source>
        <dbReference type="PROSITE" id="PS50948"/>
    </source>
</evidence>
<dbReference type="SMART" id="SM00473">
    <property type="entry name" value="PAN_AP"/>
    <property type="match status" value="1"/>
</dbReference>
<dbReference type="GO" id="GO:0048544">
    <property type="term" value="P:recognition of pollen"/>
    <property type="evidence" value="ECO:0007669"/>
    <property type="project" value="InterPro"/>
</dbReference>
<dbReference type="EC" id="2.7.11.1" evidence="13"/>
<comment type="catalytic activity">
    <reaction evidence="13">
        <text>L-seryl-[protein] + ATP = O-phospho-L-seryl-[protein] + ADP + H(+)</text>
        <dbReference type="Rhea" id="RHEA:17989"/>
        <dbReference type="Rhea" id="RHEA-COMP:9863"/>
        <dbReference type="Rhea" id="RHEA-COMP:11604"/>
        <dbReference type="ChEBI" id="CHEBI:15378"/>
        <dbReference type="ChEBI" id="CHEBI:29999"/>
        <dbReference type="ChEBI" id="CHEBI:30616"/>
        <dbReference type="ChEBI" id="CHEBI:83421"/>
        <dbReference type="ChEBI" id="CHEBI:456216"/>
        <dbReference type="EC" id="2.7.11.1"/>
    </reaction>
</comment>
<evidence type="ECO:0000256" key="1">
    <source>
        <dbReference type="ARBA" id="ARBA00004479"/>
    </source>
</evidence>
<feature type="domain" description="Apple" evidence="17">
    <location>
        <begin position="350"/>
        <end position="430"/>
    </location>
</feature>
<dbReference type="Pfam" id="PF08276">
    <property type="entry name" value="PAN_2"/>
    <property type="match status" value="1"/>
</dbReference>
<evidence type="ECO:0000259" key="16">
    <source>
        <dbReference type="PROSITE" id="PS50927"/>
    </source>
</evidence>
<keyword evidence="7 13" id="KW-0418">Kinase</keyword>
<dbReference type="PROSITE" id="PS50948">
    <property type="entry name" value="PAN"/>
    <property type="match status" value="1"/>
</dbReference>
<feature type="domain" description="Bulb-type lectin" evidence="16">
    <location>
        <begin position="39"/>
        <end position="156"/>
    </location>
</feature>
<keyword evidence="2 13" id="KW-0723">Serine/threonine-protein kinase</keyword>
<dbReference type="Gene3D" id="1.10.510.10">
    <property type="entry name" value="Transferase(Phosphotransferase) domain 1"/>
    <property type="match status" value="2"/>
</dbReference>
<accession>A0A0A0LX86</accession>
<dbReference type="GO" id="GO:0016020">
    <property type="term" value="C:membrane"/>
    <property type="evidence" value="ECO:0007669"/>
    <property type="project" value="UniProtKB-SubCell"/>
</dbReference>
<evidence type="ECO:0000313" key="19">
    <source>
        <dbReference type="Proteomes" id="UP000029981"/>
    </source>
</evidence>
<keyword evidence="8 13" id="KW-0067">ATP-binding</keyword>
<evidence type="ECO:0000256" key="12">
    <source>
        <dbReference type="ARBA" id="ARBA00023180"/>
    </source>
</evidence>
<dbReference type="PIRSF" id="PIRSF000641">
    <property type="entry name" value="SRK"/>
    <property type="match status" value="1"/>
</dbReference>
<evidence type="ECO:0000256" key="11">
    <source>
        <dbReference type="ARBA" id="ARBA00023157"/>
    </source>
</evidence>
<dbReference type="OMA" id="AGIRAWK"/>
<gene>
    <name evidence="18" type="ORF">Csa_1G070610</name>
</gene>
<feature type="signal peptide" evidence="15">
    <location>
        <begin position="1"/>
        <end position="28"/>
    </location>
</feature>
<dbReference type="InterPro" id="IPR011009">
    <property type="entry name" value="Kinase-like_dom_sf"/>
</dbReference>
<dbReference type="InterPro" id="IPR000858">
    <property type="entry name" value="S_locus_glycoprot_dom"/>
</dbReference>
<dbReference type="Pfam" id="PF00954">
    <property type="entry name" value="S_locus_glycop"/>
    <property type="match status" value="1"/>
</dbReference>
<evidence type="ECO:0000256" key="5">
    <source>
        <dbReference type="ARBA" id="ARBA00022729"/>
    </source>
</evidence>
<feature type="transmembrane region" description="Helical" evidence="14">
    <location>
        <begin position="450"/>
        <end position="473"/>
    </location>
</feature>
<keyword evidence="9 14" id="KW-1133">Transmembrane helix</keyword>
<dbReference type="Gene3D" id="2.10.25.10">
    <property type="entry name" value="Laminin"/>
    <property type="match status" value="1"/>
</dbReference>
<evidence type="ECO:0000256" key="2">
    <source>
        <dbReference type="ARBA" id="ARBA00022527"/>
    </source>
</evidence>
<dbReference type="PROSITE" id="PS50927">
    <property type="entry name" value="BULB_LECTIN"/>
    <property type="match status" value="1"/>
</dbReference>
<keyword evidence="4 14" id="KW-0812">Transmembrane</keyword>
<keyword evidence="19" id="KW-1185">Reference proteome</keyword>
<evidence type="ECO:0000256" key="15">
    <source>
        <dbReference type="SAM" id="SignalP"/>
    </source>
</evidence>
<dbReference type="InterPro" id="IPR001480">
    <property type="entry name" value="Bulb-type_lectin_dom"/>
</dbReference>
<reference evidence="18 19" key="3">
    <citation type="journal article" date="2010" name="BMC Genomics">
        <title>Transcriptome sequencing and comparative analysis of cucumber flowers with different sex types.</title>
        <authorList>
            <person name="Guo S."/>
            <person name="Zheng Y."/>
            <person name="Joung J.G."/>
            <person name="Liu S."/>
            <person name="Zhang Z."/>
            <person name="Crasta O.R."/>
            <person name="Sobral B.W."/>
            <person name="Xu Y."/>
            <person name="Huang S."/>
            <person name="Fei Z."/>
        </authorList>
    </citation>
    <scope>NUCLEOTIDE SEQUENCE [LARGE SCALE GENOMIC DNA]</scope>
    <source>
        <strain evidence="19">cv. 9930</strain>
    </source>
</reference>
<dbReference type="SUPFAM" id="SSF56112">
    <property type="entry name" value="Protein kinase-like (PK-like)"/>
    <property type="match status" value="1"/>
</dbReference>
<dbReference type="FunFam" id="2.90.10.10:FF:000005">
    <property type="entry name" value="G-type lectin S-receptor-like serine/threonine-protein kinase"/>
    <property type="match status" value="1"/>
</dbReference>
<reference evidence="18 19" key="2">
    <citation type="journal article" date="2009" name="PLoS ONE">
        <title>An integrated genetic and cytogenetic map of the cucumber genome.</title>
        <authorList>
            <person name="Ren Y."/>
            <person name="Zhang Z."/>
            <person name="Liu J."/>
            <person name="Staub J.E."/>
            <person name="Han Y."/>
            <person name="Cheng Z."/>
            <person name="Li X."/>
            <person name="Lu J."/>
            <person name="Miao H."/>
            <person name="Kang H."/>
            <person name="Xie B."/>
            <person name="Gu X."/>
            <person name="Wang X."/>
            <person name="Du Y."/>
            <person name="Jin W."/>
            <person name="Huang S."/>
        </authorList>
    </citation>
    <scope>NUCLEOTIDE SEQUENCE [LARGE SCALE GENOMIC DNA]</scope>
    <source>
        <strain evidence="19">cv. 9930</strain>
    </source>
</reference>
<evidence type="ECO:0000256" key="14">
    <source>
        <dbReference type="SAM" id="Phobius"/>
    </source>
</evidence>
<comment type="similarity">
    <text evidence="13">Belongs to the protein kinase superfamily. Ser/Thr protein kinase family.</text>
</comment>
<dbReference type="Gramene" id="KGN64596">
    <property type="protein sequence ID" value="KGN64596"/>
    <property type="gene ID" value="Csa_1G070610"/>
</dbReference>
<dbReference type="STRING" id="3659.A0A0A0LX86"/>
<evidence type="ECO:0000256" key="6">
    <source>
        <dbReference type="ARBA" id="ARBA00022741"/>
    </source>
</evidence>
<dbReference type="AlphaFoldDB" id="A0A0A0LX86"/>
<comment type="subcellular location">
    <subcellularLocation>
        <location evidence="1">Membrane</location>
        <topology evidence="1">Single-pass type I membrane protein</topology>
    </subcellularLocation>
</comment>